<evidence type="ECO:0000256" key="3">
    <source>
        <dbReference type="SAM" id="Phobius"/>
    </source>
</evidence>
<dbReference type="SMART" id="SM00181">
    <property type="entry name" value="EGF"/>
    <property type="match status" value="4"/>
</dbReference>
<keyword evidence="3" id="KW-0812">Transmembrane</keyword>
<feature type="transmembrane region" description="Helical" evidence="3">
    <location>
        <begin position="600"/>
        <end position="623"/>
    </location>
</feature>
<keyword evidence="3" id="KW-0472">Membrane</keyword>
<keyword evidence="1 2" id="KW-1015">Disulfide bond</keyword>
<sequence>MDEHIHTNKLNCIEVFFKFPKCQMFINSLCSLCKIIIILITAIIPKCFCLMGSPPTNLPECLNSGTRTTVNERYGCSCIDSYMNRQCKLLSINVANTPIEMPFTSFYMNTTIQHTVHIGFQFITSDNSGNGTLFTLRNMNSTFFLNERLIQIKAFLEFGRISVNFIYLSNSRTLRFPSGAVALNDNAWHYVDIFLNTQVNGEWNLVLLIDRCKYSELGPCMVNDTMMLSVNTLQIGGYILIGDESGPSTERFRGCFDSVMVNRELIDFYPVLLSQGSRRGCPDSQKGCVRGNVKLCGTYGKCRNAISSTDILTCQCELGYRPNITGAPKPHRWPCETVSDGWSTTNTVYNALFTDKVPNRLRLSVRTRIQTFMVFAVGAWKLSISVTNGIPELRFDNIVITLSSVNISDGNWHVFEVTFTSRFLDFQVDELDKIYYDSRYFPEKLISRGLVDIIIANGAKDTCLDDAWIDFRNIWPDFEQDYPLEIINNPLFQRYTVWGTAGRQSGCSSGPGFCNNSKSLCDITSTCIEEWRGYRCDCLNNTVKDDKGKCVPSQCYPNPCVNGVCRVLNGASNFTCICDGIWTGPLCDQVSSVNTAGLSWWWILLVVLLLLALLLATILLIVCCRRRRNKKKSNLIDFNNEFSDQKLGIDTQMNDPWSTGEKDFHGPIDYSVLKGNINSNQYQLTTNGSYQSNGYLPTSKKSDTNGSIDIQTFPSVTAQAYGQKTTDIPPWESFDRQPNPAIRLDQVLEYGYEGYDGRPPPEFCPTEPVLSTSYEDYIGDDENVNNIESVQPSIKQPIANGKLNTLHK</sequence>
<protein>
    <recommendedName>
        <fullName evidence="8">EGF-like domain-containing protein</fullName>
    </recommendedName>
</protein>
<dbReference type="PANTHER" id="PTHR24033">
    <property type="entry name" value="EGF-LIKE DOMAIN-CONTAINING PROTEIN"/>
    <property type="match status" value="1"/>
</dbReference>
<dbReference type="Gene3D" id="2.60.120.200">
    <property type="match status" value="2"/>
</dbReference>
<feature type="domain" description="Laminin G" evidence="4">
    <location>
        <begin position="93"/>
        <end position="281"/>
    </location>
</feature>
<dbReference type="Pfam" id="PF02210">
    <property type="entry name" value="Laminin_G_2"/>
    <property type="match status" value="1"/>
</dbReference>
<dbReference type="SUPFAM" id="SSF49899">
    <property type="entry name" value="Concanavalin A-like lectins/glucanases"/>
    <property type="match status" value="2"/>
</dbReference>
<dbReference type="CDD" id="cd00110">
    <property type="entry name" value="LamG"/>
    <property type="match status" value="1"/>
</dbReference>
<evidence type="ECO:0000313" key="7">
    <source>
        <dbReference type="WBParaSite" id="SRDH1_17280.1"/>
    </source>
</evidence>
<dbReference type="AlphaFoldDB" id="A0AA85EPC8"/>
<dbReference type="InterPro" id="IPR051830">
    <property type="entry name" value="NOTCH_homolog"/>
</dbReference>
<comment type="caution">
    <text evidence="2">Lacks conserved residue(s) required for the propagation of feature annotation.</text>
</comment>
<dbReference type="PROSITE" id="PS00022">
    <property type="entry name" value="EGF_1"/>
    <property type="match status" value="1"/>
</dbReference>
<dbReference type="InterPro" id="IPR000742">
    <property type="entry name" value="EGF"/>
</dbReference>
<keyword evidence="2" id="KW-0245">EGF-like domain</keyword>
<accession>A0AA85EPC8</accession>
<name>A0AA85EPC8_9TREM</name>
<feature type="domain" description="EGF-like" evidence="5">
    <location>
        <begin position="551"/>
        <end position="588"/>
    </location>
</feature>
<dbReference type="SUPFAM" id="SSF57196">
    <property type="entry name" value="EGF/Laminin"/>
    <property type="match status" value="1"/>
</dbReference>
<keyword evidence="3" id="KW-1133">Transmembrane helix</keyword>
<reference evidence="6" key="1">
    <citation type="submission" date="2022-06" db="EMBL/GenBank/DDBJ databases">
        <authorList>
            <person name="Berger JAMES D."/>
            <person name="Berger JAMES D."/>
        </authorList>
    </citation>
    <scope>NUCLEOTIDE SEQUENCE [LARGE SCALE GENOMIC DNA]</scope>
</reference>
<evidence type="ECO:0000313" key="6">
    <source>
        <dbReference type="Proteomes" id="UP000050792"/>
    </source>
</evidence>
<organism evidence="6 7">
    <name type="scientific">Schistosoma rodhaini</name>
    <dbReference type="NCBI Taxonomy" id="6188"/>
    <lineage>
        <taxon>Eukaryota</taxon>
        <taxon>Metazoa</taxon>
        <taxon>Spiralia</taxon>
        <taxon>Lophotrochozoa</taxon>
        <taxon>Platyhelminthes</taxon>
        <taxon>Trematoda</taxon>
        <taxon>Digenea</taxon>
        <taxon>Strigeidida</taxon>
        <taxon>Schistosomatoidea</taxon>
        <taxon>Schistosomatidae</taxon>
        <taxon>Schistosoma</taxon>
    </lineage>
</organism>
<proteinExistence type="predicted"/>
<evidence type="ECO:0000256" key="1">
    <source>
        <dbReference type="ARBA" id="ARBA00023157"/>
    </source>
</evidence>
<dbReference type="SMART" id="SM00282">
    <property type="entry name" value="LamG"/>
    <property type="match status" value="1"/>
</dbReference>
<dbReference type="WBParaSite" id="SRDH1_17280.1">
    <property type="protein sequence ID" value="SRDH1_17280.1"/>
    <property type="gene ID" value="SRDH1_17280"/>
</dbReference>
<dbReference type="Proteomes" id="UP000050792">
    <property type="component" value="Unassembled WGS sequence"/>
</dbReference>
<dbReference type="PROSITE" id="PS50025">
    <property type="entry name" value="LAM_G_DOMAIN"/>
    <property type="match status" value="1"/>
</dbReference>
<evidence type="ECO:0008006" key="8">
    <source>
        <dbReference type="Google" id="ProtNLM"/>
    </source>
</evidence>
<dbReference type="Gene3D" id="2.10.25.10">
    <property type="entry name" value="Laminin"/>
    <property type="match status" value="1"/>
</dbReference>
<evidence type="ECO:0000256" key="2">
    <source>
        <dbReference type="PROSITE-ProRule" id="PRU00076"/>
    </source>
</evidence>
<feature type="disulfide bond" evidence="2">
    <location>
        <begin position="578"/>
        <end position="587"/>
    </location>
</feature>
<feature type="disulfide bond" evidence="2">
    <location>
        <begin position="555"/>
        <end position="565"/>
    </location>
</feature>
<dbReference type="InterPro" id="IPR013320">
    <property type="entry name" value="ConA-like_dom_sf"/>
</dbReference>
<reference evidence="7" key="2">
    <citation type="submission" date="2023-11" db="UniProtKB">
        <authorList>
            <consortium name="WormBaseParasite"/>
        </authorList>
    </citation>
    <scope>IDENTIFICATION</scope>
</reference>
<feature type="transmembrane region" description="Helical" evidence="3">
    <location>
        <begin position="24"/>
        <end position="44"/>
    </location>
</feature>
<evidence type="ECO:0000259" key="5">
    <source>
        <dbReference type="PROSITE" id="PS50026"/>
    </source>
</evidence>
<keyword evidence="6" id="KW-1185">Reference proteome</keyword>
<evidence type="ECO:0000259" key="4">
    <source>
        <dbReference type="PROSITE" id="PS50025"/>
    </source>
</evidence>
<dbReference type="PROSITE" id="PS50026">
    <property type="entry name" value="EGF_3"/>
    <property type="match status" value="1"/>
</dbReference>
<dbReference type="PANTHER" id="PTHR24033:SF151">
    <property type="entry name" value="NOTCH 2"/>
    <property type="match status" value="1"/>
</dbReference>
<dbReference type="InterPro" id="IPR001791">
    <property type="entry name" value="Laminin_G"/>
</dbReference>